<gene>
    <name evidence="3" type="ORF">NX772_01010</name>
</gene>
<name>A0ABY5TUR3_9BACT</name>
<dbReference type="RefSeq" id="WP_027123258.1">
    <property type="nucleotide sequence ID" value="NZ_CP103423.1"/>
</dbReference>
<proteinExistence type="predicted"/>
<feature type="compositionally biased region" description="Polar residues" evidence="1">
    <location>
        <begin position="43"/>
        <end position="61"/>
    </location>
</feature>
<dbReference type="EMBL" id="CP103423">
    <property type="protein sequence ID" value="UWD34393.1"/>
    <property type="molecule type" value="Genomic_DNA"/>
</dbReference>
<evidence type="ECO:0008006" key="5">
    <source>
        <dbReference type="Google" id="ProtNLM"/>
    </source>
</evidence>
<feature type="chain" id="PRO_5045818430" description="Transglutaminase-like domain-containing protein" evidence="2">
    <location>
        <begin position="26"/>
        <end position="639"/>
    </location>
</feature>
<feature type="compositionally biased region" description="Basic and acidic residues" evidence="1">
    <location>
        <begin position="62"/>
        <end position="72"/>
    </location>
</feature>
<dbReference type="Proteomes" id="UP001058364">
    <property type="component" value="Chromosome"/>
</dbReference>
<keyword evidence="4" id="KW-1185">Reference proteome</keyword>
<evidence type="ECO:0000313" key="4">
    <source>
        <dbReference type="Proteomes" id="UP001058364"/>
    </source>
</evidence>
<evidence type="ECO:0000256" key="2">
    <source>
        <dbReference type="SAM" id="SignalP"/>
    </source>
</evidence>
<dbReference type="InterPro" id="IPR038765">
    <property type="entry name" value="Papain-like_cys_pep_sf"/>
</dbReference>
<protein>
    <recommendedName>
        <fullName evidence="5">Transglutaminase-like domain-containing protein</fullName>
    </recommendedName>
</protein>
<evidence type="ECO:0000256" key="1">
    <source>
        <dbReference type="SAM" id="MobiDB-lite"/>
    </source>
</evidence>
<accession>A0ABY5TUR3</accession>
<feature type="signal peptide" evidence="2">
    <location>
        <begin position="1"/>
        <end position="25"/>
    </location>
</feature>
<dbReference type="SUPFAM" id="SSF54001">
    <property type="entry name" value="Cysteine proteinases"/>
    <property type="match status" value="1"/>
</dbReference>
<keyword evidence="2" id="KW-0732">Signal</keyword>
<feature type="region of interest" description="Disordered" evidence="1">
    <location>
        <begin position="34"/>
        <end position="80"/>
    </location>
</feature>
<reference evidence="3" key="1">
    <citation type="submission" date="2022-08" db="EMBL/GenBank/DDBJ databases">
        <title>Complete genome sequence of Mycoplasma molare type strain H 542.</title>
        <authorList>
            <person name="Spergser J."/>
        </authorList>
    </citation>
    <scope>NUCLEOTIDE SEQUENCE</scope>
    <source>
        <strain evidence="3">H 542</strain>
    </source>
</reference>
<dbReference type="PROSITE" id="PS51257">
    <property type="entry name" value="PROKAR_LIPOPROTEIN"/>
    <property type="match status" value="1"/>
</dbReference>
<organism evidence="3 4">
    <name type="scientific">Mesomycoplasma molare</name>
    <dbReference type="NCBI Taxonomy" id="171288"/>
    <lineage>
        <taxon>Bacteria</taxon>
        <taxon>Bacillati</taxon>
        <taxon>Mycoplasmatota</taxon>
        <taxon>Mycoplasmoidales</taxon>
        <taxon>Metamycoplasmataceae</taxon>
        <taxon>Mesomycoplasma</taxon>
    </lineage>
</organism>
<evidence type="ECO:0000313" key="3">
    <source>
        <dbReference type="EMBL" id="UWD34393.1"/>
    </source>
</evidence>
<sequence>MKKTKNKIISIIGLSSIFFSSISCSNIVAINTKDSDSKESQKDNSAATTENNPNTSLNNVVDTKENKVEKNENTSSPNNIELELKSNNALLVAQDNFNFIKNRVTYFEEIKLNVPYFFFFQKRQGAEDLANPDESTKLDDIKMYIEKLGTITKDNFNSNDYTELVSLFDNVDNQVTKYDDANEKATVLFQSTPNDEEISQELVKQIESLQTRQYFMEKYNTKENVVNISKAYNAYWNIISKNYYKYPYLSIGSSATVNFKEKNNNLFTFSASSNKLSDEAKKAMANYVDEAISLLSENMSVYEKVFVLTRFVDDKLNYFFQSEGLNDAYINFRGVCKEYVEQAAILYSIAGLDFRVLTGEQHIWFTFKNEENKWFIVDPTHLDPSQVDFDYPPVFQGSAKLISRFNKMFKYERHLKWDDKINGLDTSLLDEVNNNITKEESESIFNNFIDANTESDYHFYKGKVYLVKEGKLVWFDTKNKQKNVMAISESNFENNNLQNLIISYKNFVYVIKNENNSQKLYSYNIQNNTFTFLKTLDSKVTNLEYLYKNGNIEVRADNNFTFEIKLPEESIDNMNSYQLKLKLKSYFVKFGLFFTSEDSNYNHIKEKMHSLELESDLNTESNKDILKEISQLIDNKASA</sequence>